<organism evidence="8 9">
    <name type="scientific">Paenibacillus nasutitermitis</name>
    <dbReference type="NCBI Taxonomy" id="1652958"/>
    <lineage>
        <taxon>Bacteria</taxon>
        <taxon>Bacillati</taxon>
        <taxon>Bacillota</taxon>
        <taxon>Bacilli</taxon>
        <taxon>Bacillales</taxon>
        <taxon>Paenibacillaceae</taxon>
        <taxon>Paenibacillus</taxon>
    </lineage>
</organism>
<feature type="domain" description="Carbohydrate kinase PfkB" evidence="7">
    <location>
        <begin position="11"/>
        <end position="294"/>
    </location>
</feature>
<evidence type="ECO:0000256" key="2">
    <source>
        <dbReference type="ARBA" id="ARBA00022679"/>
    </source>
</evidence>
<gene>
    <name evidence="8" type="primary">iolC</name>
    <name evidence="8" type="ORF">GCM10010911_42620</name>
</gene>
<comment type="similarity">
    <text evidence="1">Belongs to the carbohydrate kinase PfkB family.</text>
</comment>
<dbReference type="InterPro" id="IPR023314">
    <property type="entry name" value="Myo_inos_IolC-like_sf"/>
</dbReference>
<dbReference type="Gene3D" id="2.20.150.10">
    <property type="entry name" value="putative 5-dehydro-2- deoxygluconokinase"/>
    <property type="match status" value="1"/>
</dbReference>
<evidence type="ECO:0000259" key="7">
    <source>
        <dbReference type="Pfam" id="PF00294"/>
    </source>
</evidence>
<dbReference type="InterPro" id="IPR011611">
    <property type="entry name" value="PfkB_dom"/>
</dbReference>
<evidence type="ECO:0000256" key="5">
    <source>
        <dbReference type="ARBA" id="ARBA00022840"/>
    </source>
</evidence>
<dbReference type="Gene3D" id="3.40.1190.20">
    <property type="match status" value="1"/>
</dbReference>
<comment type="caution">
    <text evidence="8">The sequence shown here is derived from an EMBL/GenBank/DDBJ whole genome shotgun (WGS) entry which is preliminary data.</text>
</comment>
<dbReference type="EMBL" id="BMHP01000003">
    <property type="protein sequence ID" value="GGD79999.1"/>
    <property type="molecule type" value="Genomic_DNA"/>
</dbReference>
<dbReference type="CDD" id="cd01166">
    <property type="entry name" value="KdgK"/>
    <property type="match status" value="1"/>
</dbReference>
<dbReference type="SUPFAM" id="SSF53613">
    <property type="entry name" value="Ribokinase-like"/>
    <property type="match status" value="1"/>
</dbReference>
<name>A0A917DYV4_9BACL</name>
<dbReference type="InterPro" id="IPR029056">
    <property type="entry name" value="Ribokinase-like"/>
</dbReference>
<evidence type="ECO:0000256" key="6">
    <source>
        <dbReference type="SAM" id="MobiDB-lite"/>
    </source>
</evidence>
<dbReference type="Proteomes" id="UP000612456">
    <property type="component" value="Unassembled WGS sequence"/>
</dbReference>
<evidence type="ECO:0000256" key="4">
    <source>
        <dbReference type="ARBA" id="ARBA00022777"/>
    </source>
</evidence>
<keyword evidence="9" id="KW-1185">Reference proteome</keyword>
<reference evidence="8" key="1">
    <citation type="journal article" date="2014" name="Int. J. Syst. Evol. Microbiol.">
        <title>Complete genome sequence of Corynebacterium casei LMG S-19264T (=DSM 44701T), isolated from a smear-ripened cheese.</title>
        <authorList>
            <consortium name="US DOE Joint Genome Institute (JGI-PGF)"/>
            <person name="Walter F."/>
            <person name="Albersmeier A."/>
            <person name="Kalinowski J."/>
            <person name="Ruckert C."/>
        </authorList>
    </citation>
    <scope>NUCLEOTIDE SEQUENCE</scope>
    <source>
        <strain evidence="8">CGMCC 1.15178</strain>
    </source>
</reference>
<protein>
    <submittedName>
        <fullName evidence="8">5-dehydro-2-deoxygluconokinase</fullName>
    </submittedName>
</protein>
<feature type="region of interest" description="Disordered" evidence="6">
    <location>
        <begin position="290"/>
        <end position="314"/>
    </location>
</feature>
<dbReference type="PANTHER" id="PTHR43085">
    <property type="entry name" value="HEXOKINASE FAMILY MEMBER"/>
    <property type="match status" value="1"/>
</dbReference>
<reference evidence="8" key="2">
    <citation type="submission" date="2020-09" db="EMBL/GenBank/DDBJ databases">
        <authorList>
            <person name="Sun Q."/>
            <person name="Zhou Y."/>
        </authorList>
    </citation>
    <scope>NUCLEOTIDE SEQUENCE</scope>
    <source>
        <strain evidence="8">CGMCC 1.15178</strain>
    </source>
</reference>
<dbReference type="Pfam" id="PF00294">
    <property type="entry name" value="PfkB"/>
    <property type="match status" value="1"/>
</dbReference>
<dbReference type="InterPro" id="IPR030830">
    <property type="entry name" value="Myo_inos_IolC"/>
</dbReference>
<accession>A0A917DYV4</accession>
<dbReference type="AlphaFoldDB" id="A0A917DYV4"/>
<keyword evidence="2" id="KW-0808">Transferase</keyword>
<dbReference type="PANTHER" id="PTHR43085:SF49">
    <property type="entry name" value="5-DEHYDRO-2-DEOXYGLUCONOKINASE"/>
    <property type="match status" value="1"/>
</dbReference>
<keyword evidence="4" id="KW-0418">Kinase</keyword>
<dbReference type="GO" id="GO:0005524">
    <property type="term" value="F:ATP binding"/>
    <property type="evidence" value="ECO:0007669"/>
    <property type="project" value="UniProtKB-KW"/>
</dbReference>
<proteinExistence type="inferred from homology"/>
<keyword evidence="5" id="KW-0067">ATP-binding</keyword>
<evidence type="ECO:0000256" key="3">
    <source>
        <dbReference type="ARBA" id="ARBA00022741"/>
    </source>
</evidence>
<dbReference type="NCBIfam" id="TIGR04382">
    <property type="entry name" value="myo_inos_iolC_N"/>
    <property type="match status" value="1"/>
</dbReference>
<dbReference type="PROSITE" id="PS00584">
    <property type="entry name" value="PFKB_KINASES_2"/>
    <property type="match status" value="1"/>
</dbReference>
<evidence type="ECO:0000313" key="8">
    <source>
        <dbReference type="EMBL" id="GGD79999.1"/>
    </source>
</evidence>
<evidence type="ECO:0000256" key="1">
    <source>
        <dbReference type="ARBA" id="ARBA00010688"/>
    </source>
</evidence>
<dbReference type="InterPro" id="IPR050306">
    <property type="entry name" value="PfkB_Carbo_kinase"/>
</dbReference>
<dbReference type="GO" id="GO:0016301">
    <property type="term" value="F:kinase activity"/>
    <property type="evidence" value="ECO:0007669"/>
    <property type="project" value="UniProtKB-KW"/>
</dbReference>
<sequence length="314" mass="34527">MDLNANEIHRPIEQTLTFTKYVGGSPANITIAMAKLGLRMGFIGRISDDGFGNYIRSYLKQSDIDVSQLVVDLSGSVTGLAFTEIRSPEECSILMYRDNVADLKLTPADISETYIGSSRALIISGTALAQSPSREAVFQALEYARKQGTTVIFDIDYRPYSWKNTEETYVYCRMVAAQSDIIFGGREEFDLLERSTGQSPDDEATAREWLKERAKLVVVKHGGRGSVAFVQSGERFQAGVFPTRVVKTFGAGDSFAGAFLYALLQDWDIAKCLEWGSAAASIVVSSHSCSDAMPNSSQIKERIAQQGKKEESEC</sequence>
<evidence type="ECO:0000313" key="9">
    <source>
        <dbReference type="Proteomes" id="UP000612456"/>
    </source>
</evidence>
<keyword evidence="3" id="KW-0547">Nucleotide-binding</keyword>
<dbReference type="InterPro" id="IPR002173">
    <property type="entry name" value="Carboh/pur_kinase_PfkB_CS"/>
</dbReference>
<feature type="compositionally biased region" description="Basic and acidic residues" evidence="6">
    <location>
        <begin position="299"/>
        <end position="314"/>
    </location>
</feature>